<protein>
    <submittedName>
        <fullName evidence="3">Uncharacterized protein</fullName>
    </submittedName>
</protein>
<gene>
    <name evidence="3" type="ORF">M011DRAFT_530226</name>
</gene>
<evidence type="ECO:0000313" key="4">
    <source>
        <dbReference type="Proteomes" id="UP000799440"/>
    </source>
</evidence>
<feature type="transmembrane region" description="Helical" evidence="2">
    <location>
        <begin position="204"/>
        <end position="223"/>
    </location>
</feature>
<keyword evidence="2" id="KW-0472">Membrane</keyword>
<evidence type="ECO:0000256" key="1">
    <source>
        <dbReference type="SAM" id="MobiDB-lite"/>
    </source>
</evidence>
<feature type="region of interest" description="Disordered" evidence="1">
    <location>
        <begin position="433"/>
        <end position="462"/>
    </location>
</feature>
<keyword evidence="2" id="KW-0812">Transmembrane</keyword>
<keyword evidence="4" id="KW-1185">Reference proteome</keyword>
<reference evidence="3" key="1">
    <citation type="journal article" date="2020" name="Stud. Mycol.">
        <title>101 Dothideomycetes genomes: a test case for predicting lifestyles and emergence of pathogens.</title>
        <authorList>
            <person name="Haridas S."/>
            <person name="Albert R."/>
            <person name="Binder M."/>
            <person name="Bloem J."/>
            <person name="Labutti K."/>
            <person name="Salamov A."/>
            <person name="Andreopoulos B."/>
            <person name="Baker S."/>
            <person name="Barry K."/>
            <person name="Bills G."/>
            <person name="Bluhm B."/>
            <person name="Cannon C."/>
            <person name="Castanera R."/>
            <person name="Culley D."/>
            <person name="Daum C."/>
            <person name="Ezra D."/>
            <person name="Gonzalez J."/>
            <person name="Henrissat B."/>
            <person name="Kuo A."/>
            <person name="Liang C."/>
            <person name="Lipzen A."/>
            <person name="Lutzoni F."/>
            <person name="Magnuson J."/>
            <person name="Mondo S."/>
            <person name="Nolan M."/>
            <person name="Ohm R."/>
            <person name="Pangilinan J."/>
            <person name="Park H.-J."/>
            <person name="Ramirez L."/>
            <person name="Alfaro M."/>
            <person name="Sun H."/>
            <person name="Tritt A."/>
            <person name="Yoshinaga Y."/>
            <person name="Zwiers L.-H."/>
            <person name="Turgeon B."/>
            <person name="Goodwin S."/>
            <person name="Spatafora J."/>
            <person name="Crous P."/>
            <person name="Grigoriev I."/>
        </authorList>
    </citation>
    <scope>NUCLEOTIDE SEQUENCE</scope>
    <source>
        <strain evidence="3">CBS 119925</strain>
    </source>
</reference>
<accession>A0A6A6UWZ5</accession>
<feature type="transmembrane region" description="Helical" evidence="2">
    <location>
        <begin position="12"/>
        <end position="33"/>
    </location>
</feature>
<organism evidence="3 4">
    <name type="scientific">Sporormia fimetaria CBS 119925</name>
    <dbReference type="NCBI Taxonomy" id="1340428"/>
    <lineage>
        <taxon>Eukaryota</taxon>
        <taxon>Fungi</taxon>
        <taxon>Dikarya</taxon>
        <taxon>Ascomycota</taxon>
        <taxon>Pezizomycotina</taxon>
        <taxon>Dothideomycetes</taxon>
        <taxon>Pleosporomycetidae</taxon>
        <taxon>Pleosporales</taxon>
        <taxon>Sporormiaceae</taxon>
        <taxon>Sporormia</taxon>
    </lineage>
</organism>
<dbReference type="AlphaFoldDB" id="A0A6A6UWZ5"/>
<evidence type="ECO:0000256" key="2">
    <source>
        <dbReference type="SAM" id="Phobius"/>
    </source>
</evidence>
<name>A0A6A6UWZ5_9PLEO</name>
<dbReference type="Proteomes" id="UP000799440">
    <property type="component" value="Unassembled WGS sequence"/>
</dbReference>
<proteinExistence type="predicted"/>
<keyword evidence="2" id="KW-1133">Transmembrane helix</keyword>
<evidence type="ECO:0000313" key="3">
    <source>
        <dbReference type="EMBL" id="KAF2741910.1"/>
    </source>
</evidence>
<sequence length="489" mass="55779">MNLYADGIFVESLRLFTCLLVYLYPGVLSRHLFQSLSLLQTTQAFGLRRAISGNIFSSIRSRLCGPKPPADTIIRAHVQTAYDTITSVQVRTSTVTETATVGIITTPVVEGPAALTTIPAYAAARPTGHFMEAVSAPSAYGSTSFGSSITAFSEWLSNPVISPLHLIIFSTILLGMFCLSVFLLNQSHRRYIARVWHQCHHLFLIGNTIFGSLLIFLVLQCWSHCGEEHPITMFVDLIQEHDSLAELDLKEMAFHLFDWWTRRDPTLPFWKLVFRGVWPEFQDFESTVAVLLTLALRKCRVTMEKIAAPGVLVSKWLRAYVIPNTWYTVKLVFLTVWLICRNVVWPLCVALAKMIRYLLGRLWPNRLLVKIALALTDWTDMWTNDDPYLPMRAQLAAANMSLLQRLELMKRVEYLSQIVSLFNKEVVTGLAQRTENYRDPSRSPHHRSKLAPRSTRQPGKLNLRDPEAWSLWARRSTAETFSLRQILFH</sequence>
<feature type="transmembrane region" description="Helical" evidence="2">
    <location>
        <begin position="164"/>
        <end position="184"/>
    </location>
</feature>
<dbReference type="EMBL" id="MU006620">
    <property type="protein sequence ID" value="KAF2741910.1"/>
    <property type="molecule type" value="Genomic_DNA"/>
</dbReference>